<feature type="domain" description="O-GlcNAc transferase C-terminal" evidence="9">
    <location>
        <begin position="425"/>
        <end position="609"/>
    </location>
</feature>
<evidence type="ECO:0000313" key="11">
    <source>
        <dbReference type="Proteomes" id="UP000064007"/>
    </source>
</evidence>
<dbReference type="EC" id="2.4.1.255" evidence="3"/>
<keyword evidence="11" id="KW-1185">Reference proteome</keyword>
<evidence type="ECO:0000313" key="10">
    <source>
        <dbReference type="EMBL" id="CEZ19695.1"/>
    </source>
</evidence>
<name>A0A0D6EVE6_9PROT</name>
<dbReference type="RefSeq" id="WP_046488117.1">
    <property type="nucleotide sequence ID" value="NZ_LN827929.1"/>
</dbReference>
<dbReference type="SUPFAM" id="SSF48452">
    <property type="entry name" value="TPR-like"/>
    <property type="match status" value="2"/>
</dbReference>
<dbReference type="InterPro" id="IPR011990">
    <property type="entry name" value="TPR-like_helical_dom_sf"/>
</dbReference>
<dbReference type="KEGG" id="mbat:BN1208_0810"/>
<dbReference type="Gene3D" id="3.40.50.11380">
    <property type="match status" value="1"/>
</dbReference>
<dbReference type="PANTHER" id="PTHR44998">
    <property type="match status" value="1"/>
</dbReference>
<comment type="pathway">
    <text evidence="1">Protein modification; protein glycosylation.</text>
</comment>
<evidence type="ECO:0000256" key="8">
    <source>
        <dbReference type="PROSITE-ProRule" id="PRU00339"/>
    </source>
</evidence>
<dbReference type="Gene3D" id="1.25.40.10">
    <property type="entry name" value="Tetratricopeptide repeat domain"/>
    <property type="match status" value="3"/>
</dbReference>
<gene>
    <name evidence="10" type="ORF">BN1208_0810</name>
</gene>
<dbReference type="Pfam" id="PF13844">
    <property type="entry name" value="Glyco_transf_41"/>
    <property type="match status" value="2"/>
</dbReference>
<dbReference type="UniPathway" id="UPA00378"/>
<feature type="repeat" description="TPR" evidence="8">
    <location>
        <begin position="111"/>
        <end position="144"/>
    </location>
</feature>
<dbReference type="Proteomes" id="UP000064007">
    <property type="component" value="Chromosome 1"/>
</dbReference>
<dbReference type="PANTHER" id="PTHR44998:SF1">
    <property type="entry name" value="UDP-N-ACETYLGLUCOSAMINE--PEPTIDE N-ACETYLGLUCOSAMINYLTRANSFERASE 110 KDA SUBUNIT"/>
    <property type="match status" value="1"/>
</dbReference>
<keyword evidence="5" id="KW-0808">Transferase</keyword>
<dbReference type="OrthoDB" id="101857at2"/>
<evidence type="ECO:0000256" key="4">
    <source>
        <dbReference type="ARBA" id="ARBA00022676"/>
    </source>
</evidence>
<dbReference type="Gene3D" id="3.40.50.2000">
    <property type="entry name" value="Glycogen Phosphorylase B"/>
    <property type="match status" value="1"/>
</dbReference>
<sequence>MSKSLIDLAKKYEEEGDLVSAIEVLTKALQAKPNDLFIQLELGNLCTLNKQFVDAVGYFRNSYMAFKDNLDIRNALCYSLSELGNAYQIHSQFSLAEACFEEAIQYEKNNWTYYYNLANAKDKLQKRDEAYQCYQKALNLNDEDADLWNNLGNAERELGHLDKAVASYERALSINPLLFHAYLHLAHQKQHMCDWHGIDQLFQKICSIVNTNPKALISPFAFISNPFSSSQEQMVCANQWTQNHYKAQSFQKGKWKRKNKIRIGYLSSDFKLHPLYFLIRDVIKYHDRDIFDIYAYDATPSENTNERTTLIGLFDHYRDISCTNDGSAVTLINHDEIDILIDLTGYTNNSRAFIAPQLKNTITINWLGYPGTMGLTGEKSLYEFILADNFIIPEADEKYYAESILRLPFAYQPNIENRSQSNDKNRQDYGIPSDAFVYCAFNQSFKITEVIFKAWLTLLQKYPKSILWLTHSNKWASDQLKRFAETHSIKSERIIFATRVPNEEHIARHALADIYLDTLPYNAHTSASDALSMNLPIVTLKGKTFPSRVAGSLLHSLNLDELITEDIESYIRCASKLTEDSTYRQDLIHRLKEAKSTSPNFQPRLFVKKLESIYQEII</sequence>
<evidence type="ECO:0000256" key="5">
    <source>
        <dbReference type="ARBA" id="ARBA00022679"/>
    </source>
</evidence>
<dbReference type="Pfam" id="PF13181">
    <property type="entry name" value="TPR_8"/>
    <property type="match status" value="1"/>
</dbReference>
<feature type="repeat" description="TPR" evidence="8">
    <location>
        <begin position="145"/>
        <end position="178"/>
    </location>
</feature>
<dbReference type="GO" id="GO:0097363">
    <property type="term" value="F:protein O-acetylglucosaminyltransferase activity"/>
    <property type="evidence" value="ECO:0007669"/>
    <property type="project" value="UniProtKB-EC"/>
</dbReference>
<feature type="repeat" description="TPR" evidence="8">
    <location>
        <begin position="77"/>
        <end position="110"/>
    </location>
</feature>
<keyword evidence="7 8" id="KW-0802">TPR repeat</keyword>
<keyword evidence="6" id="KW-0677">Repeat</keyword>
<dbReference type="STRING" id="1581557.BN1208_0810"/>
<dbReference type="PROSITE" id="PS50293">
    <property type="entry name" value="TPR_REGION"/>
    <property type="match status" value="1"/>
</dbReference>
<protein>
    <recommendedName>
        <fullName evidence="3">protein O-GlcNAc transferase</fullName>
        <ecNumber evidence="3">2.4.1.255</ecNumber>
    </recommendedName>
</protein>
<proteinExistence type="inferred from homology"/>
<dbReference type="InterPro" id="IPR029489">
    <property type="entry name" value="OGT/SEC/SPY_C"/>
</dbReference>
<dbReference type="HOGENOM" id="CLU_001721_5_2_4"/>
<dbReference type="GO" id="GO:0006493">
    <property type="term" value="P:protein O-linked glycosylation"/>
    <property type="evidence" value="ECO:0007669"/>
    <property type="project" value="TreeGrafter"/>
</dbReference>
<keyword evidence="4" id="KW-0328">Glycosyltransferase</keyword>
<evidence type="ECO:0000256" key="1">
    <source>
        <dbReference type="ARBA" id="ARBA00004922"/>
    </source>
</evidence>
<comment type="similarity">
    <text evidence="2">Belongs to the glycosyltransferase 41 family. O-GlcNAc transferase subfamily.</text>
</comment>
<evidence type="ECO:0000259" key="9">
    <source>
        <dbReference type="Pfam" id="PF13844"/>
    </source>
</evidence>
<organism evidence="10 11">
    <name type="scientific">Candidatus Methylopumilus planktonicus</name>
    <dbReference type="NCBI Taxonomy" id="1581557"/>
    <lineage>
        <taxon>Bacteria</taxon>
        <taxon>Pseudomonadati</taxon>
        <taxon>Pseudomonadota</taxon>
        <taxon>Betaproteobacteria</taxon>
        <taxon>Nitrosomonadales</taxon>
        <taxon>Methylophilaceae</taxon>
        <taxon>Candidatus Methylopumilus</taxon>
    </lineage>
</organism>
<dbReference type="InterPro" id="IPR019734">
    <property type="entry name" value="TPR_rpt"/>
</dbReference>
<evidence type="ECO:0000256" key="6">
    <source>
        <dbReference type="ARBA" id="ARBA00022737"/>
    </source>
</evidence>
<evidence type="ECO:0000256" key="7">
    <source>
        <dbReference type="ARBA" id="ARBA00022803"/>
    </source>
</evidence>
<accession>A0A0D6EVE6</accession>
<evidence type="ECO:0000256" key="3">
    <source>
        <dbReference type="ARBA" id="ARBA00011970"/>
    </source>
</evidence>
<feature type="domain" description="O-GlcNAc transferase C-terminal" evidence="9">
    <location>
        <begin position="193"/>
        <end position="408"/>
    </location>
</feature>
<reference evidence="11" key="1">
    <citation type="submission" date="2014-12" db="EMBL/GenBank/DDBJ databases">
        <authorList>
            <person name="Salcher M.M."/>
        </authorList>
    </citation>
    <scope>NUCLEOTIDE SEQUENCE [LARGE SCALE GENOMIC DNA]</scope>
    <source>
        <strain evidence="11">MMS-10A-171</strain>
    </source>
</reference>
<dbReference type="PROSITE" id="PS50005">
    <property type="entry name" value="TPR"/>
    <property type="match status" value="4"/>
</dbReference>
<dbReference type="AlphaFoldDB" id="A0A0D6EVE6"/>
<dbReference type="Pfam" id="PF00515">
    <property type="entry name" value="TPR_1"/>
    <property type="match status" value="1"/>
</dbReference>
<evidence type="ECO:0000256" key="2">
    <source>
        <dbReference type="ARBA" id="ARBA00005386"/>
    </source>
</evidence>
<dbReference type="EMBL" id="LN827929">
    <property type="protein sequence ID" value="CEZ19695.1"/>
    <property type="molecule type" value="Genomic_DNA"/>
</dbReference>
<feature type="repeat" description="TPR" evidence="8">
    <location>
        <begin position="2"/>
        <end position="35"/>
    </location>
</feature>
<dbReference type="SMART" id="SM00028">
    <property type="entry name" value="TPR"/>
    <property type="match status" value="5"/>
</dbReference>